<proteinExistence type="predicted"/>
<dbReference type="InterPro" id="IPR021858">
    <property type="entry name" value="Fun_TF"/>
</dbReference>
<evidence type="ECO:0000256" key="1">
    <source>
        <dbReference type="SAM" id="MobiDB-lite"/>
    </source>
</evidence>
<dbReference type="AlphaFoldDB" id="A0A8E2EDF9"/>
<reference evidence="3 4" key="1">
    <citation type="journal article" date="2016" name="Nat. Commun.">
        <title>Ectomycorrhizal ecology is imprinted in the genome of the dominant symbiotic fungus Cenococcum geophilum.</title>
        <authorList>
            <consortium name="DOE Joint Genome Institute"/>
            <person name="Peter M."/>
            <person name="Kohler A."/>
            <person name="Ohm R.A."/>
            <person name="Kuo A."/>
            <person name="Krutzmann J."/>
            <person name="Morin E."/>
            <person name="Arend M."/>
            <person name="Barry K.W."/>
            <person name="Binder M."/>
            <person name="Choi C."/>
            <person name="Clum A."/>
            <person name="Copeland A."/>
            <person name="Grisel N."/>
            <person name="Haridas S."/>
            <person name="Kipfer T."/>
            <person name="LaButti K."/>
            <person name="Lindquist E."/>
            <person name="Lipzen A."/>
            <person name="Maire R."/>
            <person name="Meier B."/>
            <person name="Mihaltcheva S."/>
            <person name="Molinier V."/>
            <person name="Murat C."/>
            <person name="Poggeler S."/>
            <person name="Quandt C.A."/>
            <person name="Sperisen C."/>
            <person name="Tritt A."/>
            <person name="Tisserant E."/>
            <person name="Crous P.W."/>
            <person name="Henrissat B."/>
            <person name="Nehls U."/>
            <person name="Egli S."/>
            <person name="Spatafora J.W."/>
            <person name="Grigoriev I.V."/>
            <person name="Martin F.M."/>
        </authorList>
    </citation>
    <scope>NUCLEOTIDE SEQUENCE [LARGE SCALE GENOMIC DNA]</scope>
    <source>
        <strain evidence="3 4">CBS 459.81</strain>
    </source>
</reference>
<keyword evidence="4" id="KW-1185">Reference proteome</keyword>
<feature type="compositionally biased region" description="Basic residues" evidence="1">
    <location>
        <begin position="48"/>
        <end position="59"/>
    </location>
</feature>
<sequence>MVSSNEGNSRKKRPGRKRQPPVAKGPPLQFVNATHPDDFKADSTMRNIRSHVMYKHRSFEKKEKSPAMESNPSGIKQQASQYGQSASPSPSPGVHFEDITPAMQINNLALADDVTDLFFEFDYSSPGPPGQMPGNIPLGDLPPKPASPPGPMPENIPLADLSLKPGHETLEMFAYEWKRNELKLLKVYSEPERPSLDELQRKLMNIIHGYCKGFITRSAWMNAICNSQLSCHHHASVISVYQDITNGFLDDSALTVYAKSQVIRMINDRLQDPATQTDDYTILAILHLLVSELGAGSDEVFNVHQSGLVRIVTQRGGLGKLGLDGLTAIVLSVVILNLSIFRGTVPHQIFTKFTSSQNDSPKANRQMPESPIYCCHSHLFSSPRSRSCSNLTYEVLSDMLDLTNLTILRGNDNNTPFSATEIASYEADMQQIYTRLLLRPSASESSMEISEDWIYETCRLAALIYCRSIIHRVPLSASGSVLYAPIPNPMYETSRHSNRNCPPSTLLEGLHEALDKTDLSDCWGAMIGVFLWVCLVGGAAAWEPLIVDRKERDRSLHHVHRAWMRKCFALYATKSSIIIGFEYPNAVLEAQRTMLKVQNLIR</sequence>
<keyword evidence="2" id="KW-0472">Membrane</keyword>
<accession>A0A8E2EDF9</accession>
<dbReference type="EMBL" id="KV744903">
    <property type="protein sequence ID" value="OCK81942.1"/>
    <property type="molecule type" value="Genomic_DNA"/>
</dbReference>
<feature type="transmembrane region" description="Helical" evidence="2">
    <location>
        <begin position="523"/>
        <end position="542"/>
    </location>
</feature>
<evidence type="ECO:0000313" key="4">
    <source>
        <dbReference type="Proteomes" id="UP000250266"/>
    </source>
</evidence>
<protein>
    <recommendedName>
        <fullName evidence="5">Tachykinin family protein</fullName>
    </recommendedName>
</protein>
<feature type="region of interest" description="Disordered" evidence="1">
    <location>
        <begin position="1"/>
        <end position="92"/>
    </location>
</feature>
<dbReference type="Proteomes" id="UP000250266">
    <property type="component" value="Unassembled WGS sequence"/>
</dbReference>
<organism evidence="3 4">
    <name type="scientific">Lepidopterella palustris CBS 459.81</name>
    <dbReference type="NCBI Taxonomy" id="1314670"/>
    <lineage>
        <taxon>Eukaryota</taxon>
        <taxon>Fungi</taxon>
        <taxon>Dikarya</taxon>
        <taxon>Ascomycota</taxon>
        <taxon>Pezizomycotina</taxon>
        <taxon>Dothideomycetes</taxon>
        <taxon>Pleosporomycetidae</taxon>
        <taxon>Mytilinidiales</taxon>
        <taxon>Argynnaceae</taxon>
        <taxon>Lepidopterella</taxon>
    </lineage>
</organism>
<evidence type="ECO:0000256" key="2">
    <source>
        <dbReference type="SAM" id="Phobius"/>
    </source>
</evidence>
<feature type="compositionally biased region" description="Polar residues" evidence="1">
    <location>
        <begin position="68"/>
        <end position="88"/>
    </location>
</feature>
<keyword evidence="2" id="KW-0812">Transmembrane</keyword>
<dbReference type="PANTHER" id="PTHR37540:SF5">
    <property type="entry name" value="TRANSCRIPTION FACTOR DOMAIN-CONTAINING PROTEIN"/>
    <property type="match status" value="1"/>
</dbReference>
<keyword evidence="2" id="KW-1133">Transmembrane helix</keyword>
<evidence type="ECO:0008006" key="5">
    <source>
        <dbReference type="Google" id="ProtNLM"/>
    </source>
</evidence>
<evidence type="ECO:0000313" key="3">
    <source>
        <dbReference type="EMBL" id="OCK81942.1"/>
    </source>
</evidence>
<dbReference type="OrthoDB" id="415825at2759"/>
<dbReference type="Pfam" id="PF11951">
    <property type="entry name" value="Fungal_trans_2"/>
    <property type="match status" value="1"/>
</dbReference>
<gene>
    <name evidence="3" type="ORF">K432DRAFT_403328</name>
</gene>
<feature type="compositionally biased region" description="Basic residues" evidence="1">
    <location>
        <begin position="10"/>
        <end position="19"/>
    </location>
</feature>
<name>A0A8E2EDF9_9PEZI</name>
<dbReference type="PANTHER" id="PTHR37540">
    <property type="entry name" value="TRANSCRIPTION FACTOR (ACR-2), PUTATIVE-RELATED-RELATED"/>
    <property type="match status" value="1"/>
</dbReference>